<reference evidence="5" key="1">
    <citation type="submission" date="2021-01" db="EMBL/GenBank/DDBJ databases">
        <title>Whole genome shotgun sequence of Actinoplanes ferrugineus NBRC 15555.</title>
        <authorList>
            <person name="Komaki H."/>
            <person name="Tamura T."/>
        </authorList>
    </citation>
    <scope>NUCLEOTIDE SEQUENCE</scope>
    <source>
        <strain evidence="5">NBRC 15555</strain>
    </source>
</reference>
<gene>
    <name evidence="5" type="ORF">Afe05nite_59610</name>
</gene>
<dbReference type="Gene3D" id="1.10.443.10">
    <property type="entry name" value="Intergrase catalytic core"/>
    <property type="match status" value="1"/>
</dbReference>
<dbReference type="PANTHER" id="PTHR30349">
    <property type="entry name" value="PHAGE INTEGRASE-RELATED"/>
    <property type="match status" value="1"/>
</dbReference>
<dbReference type="Pfam" id="PF00589">
    <property type="entry name" value="Phage_integrase"/>
    <property type="match status" value="1"/>
</dbReference>
<evidence type="ECO:0000256" key="1">
    <source>
        <dbReference type="ARBA" id="ARBA00023125"/>
    </source>
</evidence>
<evidence type="ECO:0000313" key="5">
    <source>
        <dbReference type="EMBL" id="GIE14121.1"/>
    </source>
</evidence>
<keyword evidence="6" id="KW-1185">Reference proteome</keyword>
<dbReference type="InterPro" id="IPR002104">
    <property type="entry name" value="Integrase_catalytic"/>
</dbReference>
<dbReference type="PANTHER" id="PTHR30349:SF81">
    <property type="entry name" value="TYROSINE RECOMBINASE XERC"/>
    <property type="match status" value="1"/>
</dbReference>
<organism evidence="5 6">
    <name type="scientific">Paractinoplanes ferrugineus</name>
    <dbReference type="NCBI Taxonomy" id="113564"/>
    <lineage>
        <taxon>Bacteria</taxon>
        <taxon>Bacillati</taxon>
        <taxon>Actinomycetota</taxon>
        <taxon>Actinomycetes</taxon>
        <taxon>Micromonosporales</taxon>
        <taxon>Micromonosporaceae</taxon>
        <taxon>Paractinoplanes</taxon>
    </lineage>
</organism>
<dbReference type="GO" id="GO:0003677">
    <property type="term" value="F:DNA binding"/>
    <property type="evidence" value="ECO:0007669"/>
    <property type="project" value="UniProtKB-KW"/>
</dbReference>
<feature type="domain" description="Tyr recombinase" evidence="4">
    <location>
        <begin position="365"/>
        <end position="547"/>
    </location>
</feature>
<keyword evidence="2" id="KW-0233">DNA recombination</keyword>
<dbReference type="SUPFAM" id="SSF56349">
    <property type="entry name" value="DNA breaking-rejoining enzymes"/>
    <property type="match status" value="1"/>
</dbReference>
<dbReference type="Gene3D" id="3.40.640.10">
    <property type="entry name" value="Type I PLP-dependent aspartate aminotransferase-like (Major domain)"/>
    <property type="match status" value="1"/>
</dbReference>
<protein>
    <recommendedName>
        <fullName evidence="4">Tyr recombinase domain-containing protein</fullName>
    </recommendedName>
</protein>
<dbReference type="RefSeq" id="WP_203820545.1">
    <property type="nucleotide sequence ID" value="NZ_BOMM01000052.1"/>
</dbReference>
<dbReference type="GO" id="GO:0015074">
    <property type="term" value="P:DNA integration"/>
    <property type="evidence" value="ECO:0007669"/>
    <property type="project" value="InterPro"/>
</dbReference>
<dbReference type="InterPro" id="IPR050090">
    <property type="entry name" value="Tyrosine_recombinase_XerCD"/>
</dbReference>
<dbReference type="EMBL" id="BOMM01000052">
    <property type="protein sequence ID" value="GIE14121.1"/>
    <property type="molecule type" value="Genomic_DNA"/>
</dbReference>
<dbReference type="PROSITE" id="PS51898">
    <property type="entry name" value="TYR_RECOMBINASE"/>
    <property type="match status" value="1"/>
</dbReference>
<dbReference type="InterPro" id="IPR010998">
    <property type="entry name" value="Integrase_recombinase_N"/>
</dbReference>
<sequence>MTAHGTTDTRPPGLVIRSPRAHRAMNARLRAVEARVAAAGPTNIGFPAARDIDYRPLAPLLGHLLNNLGDPRIDPLYPGHVHDLEREVLDFTAELFRAPSGWSGYLNSGGTEGNLYGMWLGRTKLPNAVAYYSSAAHPVDRTTWQNHRAAGSNGHRQSVSTMRRPLRSCVVMMVRDRDLASLVLPRWGRVVRVDGPLPFVVVDADGSAVEPIEVFLRDFVARGSSQGSVRSYAYALVRWWRFLRVVEVGWERATSAEGRDFVLWMRQARKGAGARKDRSTFEPGSVNPVTRKQRLDDSFKVTTVRHSNAVLHTFYEFWIEQGTGPLVNPMPRDAARGQRPHGHHNPMEPFRAEGRLRYNPKLPRRRVRAMPDEAWEALFAALRSERDRAITALAVSTGARAGELLGIRLADVDWGDQLIRVQRKGTGAEQWLPGSPEAFLWLRLYLEQVGPLRPGDVLWVTLRRRGPGRVRRPLSYDALRAVLRRVNHLSGANWTMHDLRHTCALRMARDPRLSLVDIQRILGHAHLSTTQIYLQADDHEVIDKVSQYLATPPPSAAGAVAHGYAAHDVAVLLGGTSR</sequence>
<keyword evidence="1" id="KW-0238">DNA-binding</keyword>
<evidence type="ECO:0000313" key="6">
    <source>
        <dbReference type="Proteomes" id="UP000598174"/>
    </source>
</evidence>
<name>A0A919JBJ1_9ACTN</name>
<dbReference type="SUPFAM" id="SSF53383">
    <property type="entry name" value="PLP-dependent transferases"/>
    <property type="match status" value="1"/>
</dbReference>
<dbReference type="Proteomes" id="UP000598174">
    <property type="component" value="Unassembled WGS sequence"/>
</dbReference>
<dbReference type="InterPro" id="IPR015421">
    <property type="entry name" value="PyrdxlP-dep_Trfase_major"/>
</dbReference>
<comment type="caution">
    <text evidence="5">The sequence shown here is derived from an EMBL/GenBank/DDBJ whole genome shotgun (WGS) entry which is preliminary data.</text>
</comment>
<dbReference type="Gene3D" id="1.10.150.130">
    <property type="match status" value="1"/>
</dbReference>
<dbReference type="InterPro" id="IPR011010">
    <property type="entry name" value="DNA_brk_join_enz"/>
</dbReference>
<dbReference type="AlphaFoldDB" id="A0A919JBJ1"/>
<accession>A0A919JBJ1</accession>
<feature type="region of interest" description="Disordered" evidence="3">
    <location>
        <begin position="334"/>
        <end position="354"/>
    </location>
</feature>
<dbReference type="GO" id="GO:0006310">
    <property type="term" value="P:DNA recombination"/>
    <property type="evidence" value="ECO:0007669"/>
    <property type="project" value="UniProtKB-KW"/>
</dbReference>
<evidence type="ECO:0000256" key="2">
    <source>
        <dbReference type="ARBA" id="ARBA00023172"/>
    </source>
</evidence>
<evidence type="ECO:0000256" key="3">
    <source>
        <dbReference type="SAM" id="MobiDB-lite"/>
    </source>
</evidence>
<dbReference type="InterPro" id="IPR015424">
    <property type="entry name" value="PyrdxlP-dep_Trfase"/>
</dbReference>
<dbReference type="InterPro" id="IPR013762">
    <property type="entry name" value="Integrase-like_cat_sf"/>
</dbReference>
<proteinExistence type="predicted"/>
<dbReference type="CDD" id="cd00397">
    <property type="entry name" value="DNA_BRE_C"/>
    <property type="match status" value="1"/>
</dbReference>
<evidence type="ECO:0000259" key="4">
    <source>
        <dbReference type="PROSITE" id="PS51898"/>
    </source>
</evidence>